<dbReference type="InterPro" id="IPR018957">
    <property type="entry name" value="Znf_C3HC4_RING-type"/>
</dbReference>
<dbReference type="InterPro" id="IPR001841">
    <property type="entry name" value="Znf_RING"/>
</dbReference>
<feature type="region of interest" description="Disordered" evidence="5">
    <location>
        <begin position="141"/>
        <end position="163"/>
    </location>
</feature>
<dbReference type="InterPro" id="IPR004331">
    <property type="entry name" value="SPX_dom"/>
</dbReference>
<keyword evidence="3" id="KW-0862">Zinc</keyword>
<dbReference type="PROSITE" id="PS50089">
    <property type="entry name" value="ZF_RING_2"/>
    <property type="match status" value="1"/>
</dbReference>
<dbReference type="InterPro" id="IPR031142">
    <property type="entry name" value="SPX_prot"/>
</dbReference>
<keyword evidence="1" id="KW-0479">Metal-binding</keyword>
<dbReference type="PROSITE" id="PS00518">
    <property type="entry name" value="ZF_RING_1"/>
    <property type="match status" value="1"/>
</dbReference>
<name>A0A6A5QZV2_AMPQU</name>
<dbReference type="GO" id="GO:0016036">
    <property type="term" value="P:cellular response to phosphate starvation"/>
    <property type="evidence" value="ECO:0007669"/>
    <property type="project" value="InterPro"/>
</dbReference>
<dbReference type="SMART" id="SM00184">
    <property type="entry name" value="RING"/>
    <property type="match status" value="1"/>
</dbReference>
<proteinExistence type="predicted"/>
<feature type="compositionally biased region" description="Basic residues" evidence="5">
    <location>
        <begin position="456"/>
        <end position="467"/>
    </location>
</feature>
<evidence type="ECO:0000256" key="4">
    <source>
        <dbReference type="PROSITE-ProRule" id="PRU00175"/>
    </source>
</evidence>
<dbReference type="PANTHER" id="PTHR45978">
    <property type="entry name" value="SPX DOMAIN-CONTAINING PROTEIN 3"/>
    <property type="match status" value="1"/>
</dbReference>
<organism evidence="8 9">
    <name type="scientific">Ampelomyces quisqualis</name>
    <name type="common">Powdery mildew agent</name>
    <dbReference type="NCBI Taxonomy" id="50730"/>
    <lineage>
        <taxon>Eukaryota</taxon>
        <taxon>Fungi</taxon>
        <taxon>Dikarya</taxon>
        <taxon>Ascomycota</taxon>
        <taxon>Pezizomycotina</taxon>
        <taxon>Dothideomycetes</taxon>
        <taxon>Pleosporomycetidae</taxon>
        <taxon>Pleosporales</taxon>
        <taxon>Pleosporineae</taxon>
        <taxon>Phaeosphaeriaceae</taxon>
        <taxon>Ampelomyces</taxon>
    </lineage>
</organism>
<evidence type="ECO:0000256" key="5">
    <source>
        <dbReference type="SAM" id="MobiDB-lite"/>
    </source>
</evidence>
<evidence type="ECO:0000259" key="6">
    <source>
        <dbReference type="PROSITE" id="PS50089"/>
    </source>
</evidence>
<dbReference type="Pfam" id="PF03105">
    <property type="entry name" value="SPX"/>
    <property type="match status" value="1"/>
</dbReference>
<evidence type="ECO:0000259" key="7">
    <source>
        <dbReference type="PROSITE" id="PS51382"/>
    </source>
</evidence>
<dbReference type="Proteomes" id="UP000800096">
    <property type="component" value="Unassembled WGS sequence"/>
</dbReference>
<evidence type="ECO:0000256" key="3">
    <source>
        <dbReference type="ARBA" id="ARBA00022833"/>
    </source>
</evidence>
<dbReference type="AlphaFoldDB" id="A0A6A5QZV2"/>
<feature type="domain" description="RING-type" evidence="6">
    <location>
        <begin position="380"/>
        <end position="419"/>
    </location>
</feature>
<protein>
    <submittedName>
        <fullName evidence="8">RING-14 protein-like protein</fullName>
    </submittedName>
</protein>
<keyword evidence="9" id="KW-1185">Reference proteome</keyword>
<gene>
    <name evidence="8" type="ORF">BDU57DRAFT_525450</name>
</gene>
<evidence type="ECO:0000256" key="2">
    <source>
        <dbReference type="ARBA" id="ARBA00022771"/>
    </source>
</evidence>
<dbReference type="Gene3D" id="3.30.40.10">
    <property type="entry name" value="Zinc/RING finger domain, C3HC4 (zinc finger)"/>
    <property type="match status" value="1"/>
</dbReference>
<dbReference type="PANTHER" id="PTHR45978:SF7">
    <property type="entry name" value="SPX DOMAIN-CONTAINING PROTEIN 4"/>
    <property type="match status" value="1"/>
</dbReference>
<dbReference type="SUPFAM" id="SSF57850">
    <property type="entry name" value="RING/U-box"/>
    <property type="match status" value="1"/>
</dbReference>
<dbReference type="InterPro" id="IPR013083">
    <property type="entry name" value="Znf_RING/FYVE/PHD"/>
</dbReference>
<accession>A0A6A5QZV2</accession>
<feature type="domain" description="SPX" evidence="7">
    <location>
        <begin position="1"/>
        <end position="345"/>
    </location>
</feature>
<sequence>MKFGQAFKQSLRNEGFPPEWVESAISYSQLKKCIRRLTDELRQVGLDPETLSRLLKHVEDYNASTDQHVDQERPFEYILHGDDLNDATPLKTRRPFQPKLLFYVDETTGEVHSAKLDEETKRKLQMLAVETGMTELRVFEDTSSSLGDSEPPDCASPTSPTTSARLPCTNTCKHRPGCRTIEVPLYSDTEFFTRLSTEVSGLEKLQEREEKRMHGQIEDLGKQIAKMTDPDRKKNRKTLAAWRQVFQIYVEEGIFFGNTEVDHKPHDSDKAMQRLAEFSNKIAQTGVVECLRKKDDLRSLNMFVHINREVLQSLRFGEINHSAMIKILKKFDKRTALGVKQTFPRQVSYPSFSEHLAKAVCAEVHNNILAHIPQIDDYSCPMCMEIKWRPVKLRCSHVFCIRCLIVMQNNKQPNCPFCREPSVFDANSGKPRRRRRRRRRHHSSCIGVDSSERPQHIAKKKRKKKLTQKTDNLDHELAAFLKKWFPDQVKTKQRYNQLMAAVDQYGEVYATQKCVLL</sequence>
<dbReference type="EMBL" id="ML979132">
    <property type="protein sequence ID" value="KAF1920348.1"/>
    <property type="molecule type" value="Genomic_DNA"/>
</dbReference>
<keyword evidence="2 4" id="KW-0863">Zinc-finger</keyword>
<dbReference type="Pfam" id="PF00097">
    <property type="entry name" value="zf-C3HC4"/>
    <property type="match status" value="1"/>
</dbReference>
<dbReference type="PROSITE" id="PS51382">
    <property type="entry name" value="SPX"/>
    <property type="match status" value="1"/>
</dbReference>
<dbReference type="GO" id="GO:0008270">
    <property type="term" value="F:zinc ion binding"/>
    <property type="evidence" value="ECO:0007669"/>
    <property type="project" value="UniProtKB-KW"/>
</dbReference>
<dbReference type="InterPro" id="IPR017907">
    <property type="entry name" value="Znf_RING_CS"/>
</dbReference>
<evidence type="ECO:0000313" key="9">
    <source>
        <dbReference type="Proteomes" id="UP000800096"/>
    </source>
</evidence>
<evidence type="ECO:0000256" key="1">
    <source>
        <dbReference type="ARBA" id="ARBA00022723"/>
    </source>
</evidence>
<feature type="region of interest" description="Disordered" evidence="5">
    <location>
        <begin position="448"/>
        <end position="468"/>
    </location>
</feature>
<reference evidence="8" key="1">
    <citation type="journal article" date="2020" name="Stud. Mycol.">
        <title>101 Dothideomycetes genomes: a test case for predicting lifestyles and emergence of pathogens.</title>
        <authorList>
            <person name="Haridas S."/>
            <person name="Albert R."/>
            <person name="Binder M."/>
            <person name="Bloem J."/>
            <person name="Labutti K."/>
            <person name="Salamov A."/>
            <person name="Andreopoulos B."/>
            <person name="Baker S."/>
            <person name="Barry K."/>
            <person name="Bills G."/>
            <person name="Bluhm B."/>
            <person name="Cannon C."/>
            <person name="Castanera R."/>
            <person name="Culley D."/>
            <person name="Daum C."/>
            <person name="Ezra D."/>
            <person name="Gonzalez J."/>
            <person name="Henrissat B."/>
            <person name="Kuo A."/>
            <person name="Liang C."/>
            <person name="Lipzen A."/>
            <person name="Lutzoni F."/>
            <person name="Magnuson J."/>
            <person name="Mondo S."/>
            <person name="Nolan M."/>
            <person name="Ohm R."/>
            <person name="Pangilinan J."/>
            <person name="Park H.-J."/>
            <person name="Ramirez L."/>
            <person name="Alfaro M."/>
            <person name="Sun H."/>
            <person name="Tritt A."/>
            <person name="Yoshinaga Y."/>
            <person name="Zwiers L.-H."/>
            <person name="Turgeon B."/>
            <person name="Goodwin S."/>
            <person name="Spatafora J."/>
            <person name="Crous P."/>
            <person name="Grigoriev I."/>
        </authorList>
    </citation>
    <scope>NUCLEOTIDE SEQUENCE</scope>
    <source>
        <strain evidence="8">HMLAC05119</strain>
    </source>
</reference>
<evidence type="ECO:0000313" key="8">
    <source>
        <dbReference type="EMBL" id="KAF1920348.1"/>
    </source>
</evidence>
<dbReference type="OrthoDB" id="5588846at2759"/>